<dbReference type="InterPro" id="IPR035979">
    <property type="entry name" value="RBD_domain_sf"/>
</dbReference>
<evidence type="ECO:0000259" key="9">
    <source>
        <dbReference type="PROSITE" id="PS50102"/>
    </source>
</evidence>
<feature type="domain" description="C3H1-type" evidence="10">
    <location>
        <begin position="226"/>
        <end position="253"/>
    </location>
</feature>
<dbReference type="InterPro" id="IPR000571">
    <property type="entry name" value="Znf_CCCH"/>
</dbReference>
<dbReference type="Pfam" id="PF23182">
    <property type="entry name" value="PABC_AtC3H46"/>
    <property type="match status" value="1"/>
</dbReference>
<dbReference type="InterPro" id="IPR056276">
    <property type="entry name" value="AtC3H46-like_PABC-like"/>
</dbReference>
<dbReference type="InterPro" id="IPR036855">
    <property type="entry name" value="Znf_CCCH_sf"/>
</dbReference>
<keyword evidence="4 6" id="KW-0694">RNA-binding</keyword>
<feature type="zinc finger region" description="C3H1-type" evidence="7">
    <location>
        <begin position="226"/>
        <end position="253"/>
    </location>
</feature>
<dbReference type="Pfam" id="PF00642">
    <property type="entry name" value="zf-CCCH"/>
    <property type="match status" value="1"/>
</dbReference>
<dbReference type="Proteomes" id="UP001324115">
    <property type="component" value="Unassembled WGS sequence"/>
</dbReference>
<dbReference type="PANTHER" id="PTHR24009:SF11">
    <property type="entry name" value="ZINC FINGER CCCH DOMAIN-CONTAINING PROTEIN 53-LIKE"/>
    <property type="match status" value="1"/>
</dbReference>
<comment type="caution">
    <text evidence="11">The sequence shown here is derived from an EMBL/GenBank/DDBJ whole genome shotgun (WGS) entry which is preliminary data.</text>
</comment>
<feature type="region of interest" description="Disordered" evidence="8">
    <location>
        <begin position="61"/>
        <end position="118"/>
    </location>
</feature>
<organism evidence="11 12">
    <name type="scientific">Quercus rubra</name>
    <name type="common">Northern red oak</name>
    <name type="synonym">Quercus borealis</name>
    <dbReference type="NCBI Taxonomy" id="3512"/>
    <lineage>
        <taxon>Eukaryota</taxon>
        <taxon>Viridiplantae</taxon>
        <taxon>Streptophyta</taxon>
        <taxon>Embryophyta</taxon>
        <taxon>Tracheophyta</taxon>
        <taxon>Spermatophyta</taxon>
        <taxon>Magnoliopsida</taxon>
        <taxon>eudicotyledons</taxon>
        <taxon>Gunneridae</taxon>
        <taxon>Pentapetalae</taxon>
        <taxon>rosids</taxon>
        <taxon>fabids</taxon>
        <taxon>Fagales</taxon>
        <taxon>Fagaceae</taxon>
        <taxon>Quercus</taxon>
    </lineage>
</organism>
<evidence type="ECO:0000259" key="10">
    <source>
        <dbReference type="PROSITE" id="PS50103"/>
    </source>
</evidence>
<dbReference type="PROSITE" id="PS50102">
    <property type="entry name" value="RRM"/>
    <property type="match status" value="1"/>
</dbReference>
<dbReference type="InterPro" id="IPR000504">
    <property type="entry name" value="RRM_dom"/>
</dbReference>
<dbReference type="SMART" id="SM00356">
    <property type="entry name" value="ZnF_C3H1"/>
    <property type="match status" value="1"/>
</dbReference>
<gene>
    <name evidence="11" type="ORF">RGQ29_002040</name>
</gene>
<evidence type="ECO:0000313" key="12">
    <source>
        <dbReference type="Proteomes" id="UP001324115"/>
    </source>
</evidence>
<keyword evidence="2 7" id="KW-0863">Zinc-finger</keyword>
<evidence type="ECO:0000256" key="4">
    <source>
        <dbReference type="ARBA" id="ARBA00022884"/>
    </source>
</evidence>
<proteinExistence type="predicted"/>
<keyword evidence="5" id="KW-0238">DNA-binding</keyword>
<dbReference type="EMBL" id="JAXUIC010000001">
    <property type="protein sequence ID" value="KAK4608469.1"/>
    <property type="molecule type" value="Genomic_DNA"/>
</dbReference>
<evidence type="ECO:0000256" key="5">
    <source>
        <dbReference type="ARBA" id="ARBA00023125"/>
    </source>
</evidence>
<feature type="region of interest" description="Disordered" evidence="8">
    <location>
        <begin position="434"/>
        <end position="464"/>
    </location>
</feature>
<dbReference type="SMART" id="SM00360">
    <property type="entry name" value="RRM"/>
    <property type="match status" value="1"/>
</dbReference>
<keyword evidence="1 7" id="KW-0479">Metal-binding</keyword>
<dbReference type="PROSITE" id="PS50103">
    <property type="entry name" value="ZF_C3H1"/>
    <property type="match status" value="1"/>
</dbReference>
<dbReference type="GO" id="GO:0003723">
    <property type="term" value="F:RNA binding"/>
    <property type="evidence" value="ECO:0007669"/>
    <property type="project" value="UniProtKB-UniRule"/>
</dbReference>
<feature type="region of interest" description="Disordered" evidence="8">
    <location>
        <begin position="544"/>
        <end position="617"/>
    </location>
</feature>
<keyword evidence="12" id="KW-1185">Reference proteome</keyword>
<dbReference type="Gene3D" id="3.30.70.330">
    <property type="match status" value="1"/>
</dbReference>
<dbReference type="AlphaFoldDB" id="A0AAN7JEW6"/>
<evidence type="ECO:0000256" key="6">
    <source>
        <dbReference type="PROSITE-ProRule" id="PRU00176"/>
    </source>
</evidence>
<feature type="compositionally biased region" description="Low complexity" evidence="8">
    <location>
        <begin position="648"/>
        <end position="666"/>
    </location>
</feature>
<evidence type="ECO:0000256" key="7">
    <source>
        <dbReference type="PROSITE-ProRule" id="PRU00723"/>
    </source>
</evidence>
<dbReference type="Pfam" id="PF00076">
    <property type="entry name" value="RRM_1"/>
    <property type="match status" value="1"/>
</dbReference>
<sequence length="692" mass="76336">MDSYEATKVVFSRIQTLDPENASKIMGYLLLQDHGEKELIRLAFGPDTNLHNLILKAKTNLGLSSNSNPTTPSSLSSSPFNPISRPITNPLSSSRMTSNGFDNMMITNPSSPSSNSACWPRSTSFSTPSLSYASVVKETSNIGSGSSSSSSSSLLSSALPYNTSSSSSSELIDHDQYQLQDHLAFLNDAKMDDLYDPSAYYAESTLHKRSYLAPSMCFGSEDASSGLGWKPCLYFARGFCKNGSTCRFLHSDSVDATTTAAINVGSPSKLNEFEQCQELLRSKAAHQQKLAAASQFMAGASFPYNKCLNFLMQQQNDTQRSAAALIMGDELHKFGRCPPESNDFSSIGLGGIVNPGSRQIYLTFPADSTFREEDVSNYFSIYGPVQDVRIPYQQKRMFGFVTFVYPETVKMILAKGNPHFVCDSRVLVKPYKEKGKIPDKKQQHQQQQQLERGEYSMCSSPSGLDSREPFDLHLVNTGARMFYDTQEILMRRKLEEQADLQQAIELHGRRLMNLQLLDFKNNHQHYHPHQYHHNLSAVGSPIPSPTLTHTPNNQTLILPPDGIDQQVPTEKCGNPAEDEDDQHQLLKEMNSACNINGNSNSSGKEEKSNPEESELPESLEHILPDSLFACPKKSADDNHTALSTAPVEANENTSTPSSNNNQLLPSASPLTMATMKNVFAKCPGFLLGMECS</sequence>
<feature type="domain" description="RRM" evidence="9">
    <location>
        <begin position="358"/>
        <end position="434"/>
    </location>
</feature>
<feature type="region of interest" description="Disordered" evidence="8">
    <location>
        <begin position="647"/>
        <end position="666"/>
    </location>
</feature>
<dbReference type="FunFam" id="3.30.70.330:FF:000678">
    <property type="entry name" value="zinc finger CCCH domain-containing protein 53-like isoform X2"/>
    <property type="match status" value="1"/>
</dbReference>
<dbReference type="PANTHER" id="PTHR24009">
    <property type="entry name" value="RNA-BINDING (RRM/RBD/RNP MOTIFS)"/>
    <property type="match status" value="1"/>
</dbReference>
<protein>
    <submittedName>
        <fullName evidence="11">Uncharacterized protein</fullName>
    </submittedName>
</protein>
<dbReference type="InterPro" id="IPR034365">
    <property type="entry name" value="AtC3H46-like_RRM"/>
</dbReference>
<dbReference type="InterPro" id="IPR012677">
    <property type="entry name" value="Nucleotide-bd_a/b_plait_sf"/>
</dbReference>
<dbReference type="CDD" id="cd12458">
    <property type="entry name" value="RRM_AtC3H46_like"/>
    <property type="match status" value="1"/>
</dbReference>
<evidence type="ECO:0000313" key="11">
    <source>
        <dbReference type="EMBL" id="KAK4608469.1"/>
    </source>
</evidence>
<feature type="compositionally biased region" description="Polar residues" evidence="8">
    <location>
        <begin position="86"/>
        <end position="118"/>
    </location>
</feature>
<reference evidence="11 12" key="1">
    <citation type="journal article" date="2023" name="G3 (Bethesda)">
        <title>A haplotype-resolved chromosome-scale genome for Quercus rubra L. provides insights into the genetics of adaptive traits for red oak species.</title>
        <authorList>
            <person name="Kapoor B."/>
            <person name="Jenkins J."/>
            <person name="Schmutz J."/>
            <person name="Zhebentyayeva T."/>
            <person name="Kuelheim C."/>
            <person name="Coggeshall M."/>
            <person name="Heim C."/>
            <person name="Lasky J.R."/>
            <person name="Leites L."/>
            <person name="Islam-Faridi N."/>
            <person name="Romero-Severson J."/>
            <person name="DeLeo V.L."/>
            <person name="Lucas S.M."/>
            <person name="Lazic D."/>
            <person name="Gailing O."/>
            <person name="Carlson J."/>
            <person name="Staton M."/>
        </authorList>
    </citation>
    <scope>NUCLEOTIDE SEQUENCE [LARGE SCALE GENOMIC DNA]</scope>
    <source>
        <strain evidence="11">Pseudo-F2</strain>
    </source>
</reference>
<evidence type="ECO:0000256" key="2">
    <source>
        <dbReference type="ARBA" id="ARBA00022771"/>
    </source>
</evidence>
<dbReference type="SUPFAM" id="SSF90229">
    <property type="entry name" value="CCCH zinc finger"/>
    <property type="match status" value="1"/>
</dbReference>
<evidence type="ECO:0000256" key="1">
    <source>
        <dbReference type="ARBA" id="ARBA00022723"/>
    </source>
</evidence>
<dbReference type="GO" id="GO:0008270">
    <property type="term" value="F:zinc ion binding"/>
    <property type="evidence" value="ECO:0007669"/>
    <property type="project" value="UniProtKB-KW"/>
</dbReference>
<name>A0AAN7JEW6_QUERU</name>
<dbReference type="Gene3D" id="4.10.1000.10">
    <property type="entry name" value="Zinc finger, CCCH-type"/>
    <property type="match status" value="1"/>
</dbReference>
<dbReference type="GO" id="GO:0003677">
    <property type="term" value="F:DNA binding"/>
    <property type="evidence" value="ECO:0007669"/>
    <property type="project" value="UniProtKB-KW"/>
</dbReference>
<feature type="compositionally biased region" description="Polar residues" evidence="8">
    <location>
        <begin position="545"/>
        <end position="556"/>
    </location>
</feature>
<evidence type="ECO:0000256" key="3">
    <source>
        <dbReference type="ARBA" id="ARBA00022833"/>
    </source>
</evidence>
<accession>A0AAN7JEW6</accession>
<keyword evidence="3 7" id="KW-0862">Zinc</keyword>
<dbReference type="SUPFAM" id="SSF54928">
    <property type="entry name" value="RNA-binding domain, RBD"/>
    <property type="match status" value="1"/>
</dbReference>
<feature type="compositionally biased region" description="Low complexity" evidence="8">
    <location>
        <begin position="63"/>
        <end position="78"/>
    </location>
</feature>
<evidence type="ECO:0000256" key="8">
    <source>
        <dbReference type="SAM" id="MobiDB-lite"/>
    </source>
</evidence>